<dbReference type="EMBL" id="CP066744">
    <property type="protein sequence ID" value="QQK07361.1"/>
    <property type="molecule type" value="Genomic_DNA"/>
</dbReference>
<sequence>MLLLENKYDLFKKITYDKKLSFFNKELDEYEKALAKDLADYEKELKNKFEKKLKKEKHRLDIKKNEELEIIKNLEKESILKLREQLIDEISINLEEKYRGYIKTEKYFENLKIGLKEFLDDNNNTIFLLKDDINRFNSSSKRFKVLDESEIGGFIVLNEKENIIYNNSIKEKIKGNRNTIGLYIQEFINKVGEEIE</sequence>
<name>A0AC61MT25_9FIRM</name>
<keyword evidence="2" id="KW-1185">Reference proteome</keyword>
<evidence type="ECO:0000313" key="1">
    <source>
        <dbReference type="EMBL" id="QQK07361.1"/>
    </source>
</evidence>
<gene>
    <name evidence="1" type="ORF">JFY71_08550</name>
</gene>
<reference evidence="1 2" key="1">
    <citation type="journal article" date="2022" name="Int. J. Syst. Evol. Microbiol.">
        <title>Miniphocaeibacter halophilus sp. nov., an ammonium-tolerant acetate-producing bacterium isolated from a biogas system.</title>
        <authorList>
            <person name="Schnurer A."/>
            <person name="Singh A."/>
            <person name="Bi S."/>
            <person name="Qiao W."/>
            <person name="Westerholm M."/>
        </authorList>
    </citation>
    <scope>NUCLEOTIDE SEQUENCE [LARGE SCALE GENOMIC DNA]</scope>
    <source>
        <strain evidence="1 2">AMB_01</strain>
    </source>
</reference>
<evidence type="ECO:0000313" key="2">
    <source>
        <dbReference type="Proteomes" id="UP000595814"/>
    </source>
</evidence>
<organism evidence="1 2">
    <name type="scientific">Miniphocaeibacter halophilus</name>
    <dbReference type="NCBI Taxonomy" id="2931922"/>
    <lineage>
        <taxon>Bacteria</taxon>
        <taxon>Bacillati</taxon>
        <taxon>Bacillota</taxon>
        <taxon>Tissierellia</taxon>
        <taxon>Tissierellales</taxon>
        <taxon>Peptoniphilaceae</taxon>
        <taxon>Miniphocaeibacter</taxon>
    </lineage>
</organism>
<proteinExistence type="predicted"/>
<protein>
    <submittedName>
        <fullName evidence="1">Uncharacterized protein</fullName>
    </submittedName>
</protein>
<dbReference type="Proteomes" id="UP000595814">
    <property type="component" value="Chromosome"/>
</dbReference>
<accession>A0AC61MT25</accession>